<evidence type="ECO:0000313" key="4">
    <source>
        <dbReference type="Proteomes" id="UP000728032"/>
    </source>
</evidence>
<dbReference type="Proteomes" id="UP000728032">
    <property type="component" value="Unassembled WGS sequence"/>
</dbReference>
<gene>
    <name evidence="3" type="ORF">ONB1V03_LOCUS20022</name>
</gene>
<dbReference type="EMBL" id="OC947469">
    <property type="protein sequence ID" value="CAD7663464.1"/>
    <property type="molecule type" value="Genomic_DNA"/>
</dbReference>
<protein>
    <submittedName>
        <fullName evidence="3">Uncharacterized protein</fullName>
    </submittedName>
</protein>
<feature type="coiled-coil region" evidence="1">
    <location>
        <begin position="114"/>
        <end position="159"/>
    </location>
</feature>
<proteinExistence type="predicted"/>
<keyword evidence="1" id="KW-0175">Coiled coil</keyword>
<accession>A0A7R9R043</accession>
<reference evidence="3" key="1">
    <citation type="submission" date="2020-11" db="EMBL/GenBank/DDBJ databases">
        <authorList>
            <person name="Tran Van P."/>
        </authorList>
    </citation>
    <scope>NUCLEOTIDE SEQUENCE</scope>
</reference>
<organism evidence="3">
    <name type="scientific">Oppiella nova</name>
    <dbReference type="NCBI Taxonomy" id="334625"/>
    <lineage>
        <taxon>Eukaryota</taxon>
        <taxon>Metazoa</taxon>
        <taxon>Ecdysozoa</taxon>
        <taxon>Arthropoda</taxon>
        <taxon>Chelicerata</taxon>
        <taxon>Arachnida</taxon>
        <taxon>Acari</taxon>
        <taxon>Acariformes</taxon>
        <taxon>Sarcoptiformes</taxon>
        <taxon>Oribatida</taxon>
        <taxon>Brachypylina</taxon>
        <taxon>Oppioidea</taxon>
        <taxon>Oppiidae</taxon>
        <taxon>Oppiella</taxon>
    </lineage>
</organism>
<keyword evidence="4" id="KW-1185">Reference proteome</keyword>
<feature type="compositionally biased region" description="Low complexity" evidence="2">
    <location>
        <begin position="283"/>
        <end position="296"/>
    </location>
</feature>
<dbReference type="EMBL" id="CAJPVJ010032644">
    <property type="protein sequence ID" value="CAG2180601.1"/>
    <property type="molecule type" value="Genomic_DNA"/>
</dbReference>
<feature type="region of interest" description="Disordered" evidence="2">
    <location>
        <begin position="283"/>
        <end position="302"/>
    </location>
</feature>
<evidence type="ECO:0000256" key="1">
    <source>
        <dbReference type="SAM" id="Coils"/>
    </source>
</evidence>
<feature type="non-terminal residue" evidence="3">
    <location>
        <position position="1"/>
    </location>
</feature>
<evidence type="ECO:0000313" key="3">
    <source>
        <dbReference type="EMBL" id="CAD7663464.1"/>
    </source>
</evidence>
<sequence length="302" mass="33398">MVRSPRCVAKPKTSDRPLVRLIGGNLRVNSNLRLASIVDKLEIRCPLQWNGCHDVMPVRELAQHVRHKCRHKACPKCELPVPVETDGSGGDDDPQVTHNCVDQLKAALKHCKQRQKASKRADQLETSVEDWKQKYRRLEREANEEVDRLKTIVVQTKERERKIVQSITVLEAKLSTYQCDSDSGKASNSLVLRKRKSDGTAVGTGTQITIDSQIPLPPLQCRRNQNELPVQGFGDKEAMAADNVKAMPVLFTVKSNGTAGVPVVVVVDGRDVHTLECVSDVSVVPSTSSSTSSSSSERPKQH</sequence>
<dbReference type="AlphaFoldDB" id="A0A7R9R043"/>
<name>A0A7R9R043_9ACAR</name>
<evidence type="ECO:0000256" key="2">
    <source>
        <dbReference type="SAM" id="MobiDB-lite"/>
    </source>
</evidence>